<dbReference type="PROSITE" id="PS51462">
    <property type="entry name" value="NUDIX"/>
    <property type="match status" value="1"/>
</dbReference>
<dbReference type="PANTHER" id="PTHR21340:SF0">
    <property type="entry name" value="BIS(5'-NUCLEOSYL)-TETRAPHOSPHATASE [ASYMMETRICAL]"/>
    <property type="match status" value="1"/>
</dbReference>
<evidence type="ECO:0000313" key="4">
    <source>
        <dbReference type="Proteomes" id="UP000245697"/>
    </source>
</evidence>
<feature type="domain" description="Nudix hydrolase" evidence="2">
    <location>
        <begin position="9"/>
        <end position="136"/>
    </location>
</feature>
<keyword evidence="1" id="KW-0378">Hydrolase</keyword>
<evidence type="ECO:0000259" key="2">
    <source>
        <dbReference type="PROSITE" id="PS51462"/>
    </source>
</evidence>
<evidence type="ECO:0000313" key="3">
    <source>
        <dbReference type="EMBL" id="PWK50986.1"/>
    </source>
</evidence>
<dbReference type="Pfam" id="PF00293">
    <property type="entry name" value="NUDIX"/>
    <property type="match status" value="1"/>
</dbReference>
<dbReference type="Gene3D" id="3.90.79.10">
    <property type="entry name" value="Nucleoside Triphosphate Pyrophosphohydrolase"/>
    <property type="match status" value="1"/>
</dbReference>
<accession>A0A316FTF2</accession>
<reference evidence="3 4" key="1">
    <citation type="submission" date="2018-05" db="EMBL/GenBank/DDBJ databases">
        <title>Genomic Encyclopedia of Archaeal and Bacterial Type Strains, Phase II (KMG-II): from individual species to whole genera.</title>
        <authorList>
            <person name="Goeker M."/>
        </authorList>
    </citation>
    <scope>NUCLEOTIDE SEQUENCE [LARGE SCALE GENOMIC DNA]</scope>
    <source>
        <strain evidence="3 4">DSM 45184</strain>
    </source>
</reference>
<dbReference type="PANTHER" id="PTHR21340">
    <property type="entry name" value="DIADENOSINE 5,5-P1,P4-TETRAPHOSPHATE PYROPHOSPHOHYDROLASE MUTT"/>
    <property type="match status" value="1"/>
</dbReference>
<dbReference type="GO" id="GO:0004081">
    <property type="term" value="F:bis(5'-nucleosyl)-tetraphosphatase (asymmetrical) activity"/>
    <property type="evidence" value="ECO:0007669"/>
    <property type="project" value="TreeGrafter"/>
</dbReference>
<proteinExistence type="predicted"/>
<dbReference type="AlphaFoldDB" id="A0A316FTF2"/>
<dbReference type="InterPro" id="IPR015797">
    <property type="entry name" value="NUDIX_hydrolase-like_dom_sf"/>
</dbReference>
<dbReference type="CDD" id="cd03673">
    <property type="entry name" value="NUDIX_Ap6A_hydrolase"/>
    <property type="match status" value="1"/>
</dbReference>
<sequence>MHLGPSFSAPVTGAGAILWRGTGNAREVAVVHLRHGEWCFPKGRTAPGEHMVAAAVRAVSERSGLSVRLGPWLGATDYSEQGWPEHVDYFAAEVDPAATCPSGGSGEVDDVLWLPPGRAADALSRPDDVRILGELRNRAPVSTSSVILIRDRPVAAHSFLSAYGAGDPFPGADPDGALGIVEESFAMGRPAALCAELGALQELSRRLSPVVVDATIPAGGLLVMHGTPSRVVSVERHLI</sequence>
<protein>
    <submittedName>
        <fullName evidence="3">ADP-ribose pyrophosphatase YjhB (NUDIX family)</fullName>
    </submittedName>
</protein>
<dbReference type="EMBL" id="QGGR01000002">
    <property type="protein sequence ID" value="PWK50986.1"/>
    <property type="molecule type" value="Genomic_DNA"/>
</dbReference>
<dbReference type="GO" id="GO:0006754">
    <property type="term" value="P:ATP biosynthetic process"/>
    <property type="evidence" value="ECO:0007669"/>
    <property type="project" value="TreeGrafter"/>
</dbReference>
<dbReference type="InterPro" id="IPR051325">
    <property type="entry name" value="Nudix_hydrolase_domain"/>
</dbReference>
<keyword evidence="4" id="KW-1185">Reference proteome</keyword>
<dbReference type="RefSeq" id="WP_109589147.1">
    <property type="nucleotide sequence ID" value="NZ_BONA01000048.1"/>
</dbReference>
<dbReference type="SUPFAM" id="SSF55811">
    <property type="entry name" value="Nudix"/>
    <property type="match status" value="1"/>
</dbReference>
<comment type="caution">
    <text evidence="3">The sequence shown here is derived from an EMBL/GenBank/DDBJ whole genome shotgun (WGS) entry which is preliminary data.</text>
</comment>
<dbReference type="Proteomes" id="UP000245697">
    <property type="component" value="Unassembled WGS sequence"/>
</dbReference>
<dbReference type="OrthoDB" id="4287477at2"/>
<dbReference type="InterPro" id="IPR000086">
    <property type="entry name" value="NUDIX_hydrolase_dom"/>
</dbReference>
<gene>
    <name evidence="3" type="ORF">BC793_10212</name>
</gene>
<name>A0A316FTF2_9ACTN</name>
<evidence type="ECO:0000256" key="1">
    <source>
        <dbReference type="ARBA" id="ARBA00022801"/>
    </source>
</evidence>
<organism evidence="3 4">
    <name type="scientific">Actinoplanes xinjiangensis</name>
    <dbReference type="NCBI Taxonomy" id="512350"/>
    <lineage>
        <taxon>Bacteria</taxon>
        <taxon>Bacillati</taxon>
        <taxon>Actinomycetota</taxon>
        <taxon>Actinomycetes</taxon>
        <taxon>Micromonosporales</taxon>
        <taxon>Micromonosporaceae</taxon>
        <taxon>Actinoplanes</taxon>
    </lineage>
</organism>
<dbReference type="GO" id="GO:0006167">
    <property type="term" value="P:AMP biosynthetic process"/>
    <property type="evidence" value="ECO:0007669"/>
    <property type="project" value="TreeGrafter"/>
</dbReference>